<keyword evidence="5" id="KW-0496">Mitochondrion</keyword>
<gene>
    <name evidence="9" type="ORF">PGUG_05273</name>
</gene>
<dbReference type="Pfam" id="PF10568">
    <property type="entry name" value="Tom37"/>
    <property type="match status" value="1"/>
</dbReference>
<evidence type="ECO:0000256" key="5">
    <source>
        <dbReference type="ARBA" id="ARBA00023128"/>
    </source>
</evidence>
<evidence type="ECO:0000313" key="9">
    <source>
        <dbReference type="EMBL" id="EDK41175.2"/>
    </source>
</evidence>
<evidence type="ECO:0000256" key="6">
    <source>
        <dbReference type="ARBA" id="ARBA00023136"/>
    </source>
</evidence>
<comment type="subcellular location">
    <subcellularLocation>
        <location evidence="1">Mitochondrion outer membrane</location>
    </subcellularLocation>
</comment>
<evidence type="ECO:0000256" key="1">
    <source>
        <dbReference type="ARBA" id="ARBA00004294"/>
    </source>
</evidence>
<keyword evidence="4" id="KW-0653">Protein transport</keyword>
<keyword evidence="3" id="KW-1000">Mitochondrion outer membrane</keyword>
<dbReference type="Proteomes" id="UP000001997">
    <property type="component" value="Unassembled WGS sequence"/>
</dbReference>
<dbReference type="InterPro" id="IPR031317">
    <property type="entry name" value="Tom37_C"/>
</dbReference>
<dbReference type="GO" id="GO:0001401">
    <property type="term" value="C:SAM complex"/>
    <property type="evidence" value="ECO:0007669"/>
    <property type="project" value="InterPro"/>
</dbReference>
<sequence>MVDYELHVWGCDKSISVVFPECLAAAWLVTTCIPHEKINIVTSSNTNLSKTGVLPVLLTKDVSYEGFGPISSFILSEFSGKNVIETKDLAQSAVISLIENKLVRVHQFNLYSNLKNYEGYTRKQFKKYLPFPMMYNQPLKLYNVAQDQVRMAGLLPSPPGLFGVFSGSSGPHDEVDEETSEVALSALHERQMTAKSNKRELLRQSKNSLKCLNYLGEILDDIVKLNHQLNPHRPDDTFALIFNESKISVAELLLFAYIHSLTYDGLPDHAIHDYIRLKYSSFADFSQTKINELNQLLDDSAIQPPNSSQVPNLINEVRYRLGY</sequence>
<evidence type="ECO:0000313" key="10">
    <source>
        <dbReference type="Proteomes" id="UP000001997"/>
    </source>
</evidence>
<evidence type="ECO:0000259" key="7">
    <source>
        <dbReference type="Pfam" id="PF10568"/>
    </source>
</evidence>
<dbReference type="InterPro" id="IPR050931">
    <property type="entry name" value="Mito_Protein_Transport_Metaxin"/>
</dbReference>
<dbReference type="InParanoid" id="A5DPS2"/>
<dbReference type="GO" id="GO:0015031">
    <property type="term" value="P:protein transport"/>
    <property type="evidence" value="ECO:0007669"/>
    <property type="project" value="UniProtKB-KW"/>
</dbReference>
<dbReference type="STRING" id="294746.A5DPS2"/>
<accession>A5DPS2</accession>
<dbReference type="KEGG" id="pgu:PGUG_05273"/>
<dbReference type="InterPro" id="IPR019564">
    <property type="entry name" value="Sam37/metaxin_N"/>
</dbReference>
<dbReference type="GeneID" id="5124115"/>
<proteinExistence type="predicted"/>
<reference evidence="9 10" key="1">
    <citation type="journal article" date="2009" name="Nature">
        <title>Evolution of pathogenicity and sexual reproduction in eight Candida genomes.</title>
        <authorList>
            <person name="Butler G."/>
            <person name="Rasmussen M.D."/>
            <person name="Lin M.F."/>
            <person name="Santos M.A."/>
            <person name="Sakthikumar S."/>
            <person name="Munro C.A."/>
            <person name="Rheinbay E."/>
            <person name="Grabherr M."/>
            <person name="Forche A."/>
            <person name="Reedy J.L."/>
            <person name="Agrafioti I."/>
            <person name="Arnaud M.B."/>
            <person name="Bates S."/>
            <person name="Brown A.J."/>
            <person name="Brunke S."/>
            <person name="Costanzo M.C."/>
            <person name="Fitzpatrick D.A."/>
            <person name="de Groot P.W."/>
            <person name="Harris D."/>
            <person name="Hoyer L.L."/>
            <person name="Hube B."/>
            <person name="Klis F.M."/>
            <person name="Kodira C."/>
            <person name="Lennard N."/>
            <person name="Logue M.E."/>
            <person name="Martin R."/>
            <person name="Neiman A.M."/>
            <person name="Nikolaou E."/>
            <person name="Quail M.A."/>
            <person name="Quinn J."/>
            <person name="Santos M.C."/>
            <person name="Schmitzberger F.F."/>
            <person name="Sherlock G."/>
            <person name="Shah P."/>
            <person name="Silverstein K.A."/>
            <person name="Skrzypek M.S."/>
            <person name="Soll D."/>
            <person name="Staggs R."/>
            <person name="Stansfield I."/>
            <person name="Stumpf M.P."/>
            <person name="Sudbery P.E."/>
            <person name="Srikantha T."/>
            <person name="Zeng Q."/>
            <person name="Berman J."/>
            <person name="Berriman M."/>
            <person name="Heitman J."/>
            <person name="Gow N.A."/>
            <person name="Lorenz M.C."/>
            <person name="Birren B.W."/>
            <person name="Kellis M."/>
            <person name="Cuomo C.A."/>
        </authorList>
    </citation>
    <scope>NUCLEOTIDE SEQUENCE [LARGE SCALE GENOMIC DNA]</scope>
    <source>
        <strain evidence="10">ATCC 6260 / CBS 566 / DSM 6381 / JCM 1539 / NBRC 10279 / NRRL Y-324</strain>
    </source>
</reference>
<evidence type="ECO:0000256" key="2">
    <source>
        <dbReference type="ARBA" id="ARBA00022448"/>
    </source>
</evidence>
<dbReference type="EMBL" id="CH408161">
    <property type="protein sequence ID" value="EDK41175.2"/>
    <property type="molecule type" value="Genomic_DNA"/>
</dbReference>
<evidence type="ECO:0000259" key="8">
    <source>
        <dbReference type="Pfam" id="PF11801"/>
    </source>
</evidence>
<dbReference type="HOGENOM" id="CLU_078884_0_0_1"/>
<evidence type="ECO:0000256" key="3">
    <source>
        <dbReference type="ARBA" id="ARBA00022787"/>
    </source>
</evidence>
<feature type="domain" description="Mitochondrial outer membrane transport complex Sam37/metaxin N-terminal" evidence="7">
    <location>
        <begin position="22"/>
        <end position="141"/>
    </location>
</feature>
<dbReference type="VEuPathDB" id="FungiDB:PGUG_05273"/>
<dbReference type="PANTHER" id="PTHR12289:SF41">
    <property type="entry name" value="FAILED AXON CONNECTIONS-RELATED"/>
    <property type="match status" value="1"/>
</dbReference>
<name>A5DPS2_PICGU</name>
<dbReference type="PANTHER" id="PTHR12289">
    <property type="entry name" value="METAXIN RELATED"/>
    <property type="match status" value="1"/>
</dbReference>
<dbReference type="AlphaFoldDB" id="A5DPS2"/>
<feature type="domain" description="Tom37 C-terminal" evidence="8">
    <location>
        <begin position="176"/>
        <end position="317"/>
    </location>
</feature>
<dbReference type="OMA" id="PMWYNTP"/>
<protein>
    <recommendedName>
        <fullName evidence="11">Mitochondrial outer membrane transport complex Sam37/metaxin N-terminal domain-containing protein</fullName>
    </recommendedName>
</protein>
<organism evidence="9 10">
    <name type="scientific">Meyerozyma guilliermondii (strain ATCC 6260 / CBS 566 / DSM 6381 / JCM 1539 / NBRC 10279 / NRRL Y-324)</name>
    <name type="common">Yeast</name>
    <name type="synonym">Candida guilliermondii</name>
    <dbReference type="NCBI Taxonomy" id="294746"/>
    <lineage>
        <taxon>Eukaryota</taxon>
        <taxon>Fungi</taxon>
        <taxon>Dikarya</taxon>
        <taxon>Ascomycota</taxon>
        <taxon>Saccharomycotina</taxon>
        <taxon>Pichiomycetes</taxon>
        <taxon>Debaryomycetaceae</taxon>
        <taxon>Meyerozyma</taxon>
    </lineage>
</organism>
<dbReference type="eggNOG" id="KOG3028">
    <property type="taxonomic scope" value="Eukaryota"/>
</dbReference>
<dbReference type="RefSeq" id="XP_001482253.2">
    <property type="nucleotide sequence ID" value="XM_001482203.1"/>
</dbReference>
<evidence type="ECO:0000256" key="4">
    <source>
        <dbReference type="ARBA" id="ARBA00022927"/>
    </source>
</evidence>
<keyword evidence="6" id="KW-0472">Membrane</keyword>
<dbReference type="GO" id="GO:0007005">
    <property type="term" value="P:mitochondrion organization"/>
    <property type="evidence" value="ECO:0007669"/>
    <property type="project" value="TreeGrafter"/>
</dbReference>
<keyword evidence="2" id="KW-0813">Transport</keyword>
<keyword evidence="10" id="KW-1185">Reference proteome</keyword>
<dbReference type="OrthoDB" id="5835136at2759"/>
<evidence type="ECO:0008006" key="11">
    <source>
        <dbReference type="Google" id="ProtNLM"/>
    </source>
</evidence>
<dbReference type="Pfam" id="PF11801">
    <property type="entry name" value="Tom37_C"/>
    <property type="match status" value="1"/>
</dbReference>